<keyword evidence="3" id="KW-0413">Isomerase</keyword>
<dbReference type="Proteomes" id="UP000695000">
    <property type="component" value="Unplaced"/>
</dbReference>
<dbReference type="CDD" id="cd02576">
    <property type="entry name" value="PseudoU_synth_ScPUS7"/>
    <property type="match status" value="1"/>
</dbReference>
<evidence type="ECO:0000256" key="1">
    <source>
        <dbReference type="ARBA" id="ARBA00007953"/>
    </source>
</evidence>
<comment type="catalytic activity">
    <reaction evidence="4">
        <text>a uridine in tRNA = a pseudouridine in tRNA</text>
        <dbReference type="Rhea" id="RHEA:54572"/>
        <dbReference type="Rhea" id="RHEA-COMP:13339"/>
        <dbReference type="Rhea" id="RHEA-COMP:13934"/>
        <dbReference type="ChEBI" id="CHEBI:65314"/>
        <dbReference type="ChEBI" id="CHEBI:65315"/>
    </reaction>
</comment>
<name>A0ABM1MW48_NICVS</name>
<dbReference type="PIRSF" id="PIRSF037016">
    <property type="entry name" value="Pseudouridin_synth_euk_prd"/>
    <property type="match status" value="1"/>
</dbReference>
<dbReference type="Gene3D" id="3.30.2350.20">
    <property type="entry name" value="TruD, catalytic domain"/>
    <property type="match status" value="2"/>
</dbReference>
<dbReference type="GeneID" id="108564309"/>
<dbReference type="NCBIfam" id="TIGR00094">
    <property type="entry name" value="tRNA_TruD_broad"/>
    <property type="match status" value="1"/>
</dbReference>
<feature type="domain" description="TRUD" evidence="6">
    <location>
        <begin position="313"/>
        <end position="599"/>
    </location>
</feature>
<sequence>MNRGNNFRGNRRGGRGRGRGGFRGRGRGGNREKGGFQSNFHIQPEKLCETEACITEYISSCEGFSGVLKSCYSDFHVNEINLNKEVGVITNQQIPEAFKLKKLEKPPTETPMAQISQEKWDAILVMLESKDEVKVELDVTEFTKDQRSEVHQQLKDIFREKIVSSTVVDGESKTIQLQKFSKNASMRNQSVQWPKECGEYVHFLLSKENLDTMDAVMKLGNVLHIKSSAFNYAGVKDRRAKTTQWLSLRKVEPWKLLFKTKCYKNMHVGNITFKDKPLKLGQLWGNRFKIALRNVTADETLINTALESLKEKGFINYYGLQRFGNDKEVPTFKIGIKLLQGNFKEAVNLILKPKKCENPTLDITLAKIIYEESGNAKKACEKLNRHTSCIESTLLQALAKHASTDYVTALEAVPRNTRLLYIHSYQSLVWNEVVSKRIKQFGLLPIVGDLVLIEEDNADQMETNSTVESNCNEQSKDKEELENKTDKSEKESMNTETATDLNAEEKINETETIVAENEETEEMTDNPPKVKILTEDDLKNYTIFDIVLPLPGHNVIYPNNEIKKIYEDILARHGFRLEMPKQKVKSYSLSGNYRKLIELPQDLEWKCIKYNQPRDLLIRSDFEEMIKIKEPEDPKDGKFNSLVVKFNLVSSSYATMALREILKIDTSTQTHIKLNKYHETPNTEPAKEVTSNSLLTDKDKFEAFKMAVFGDNEVEDEENSSKRKIDEVETVVFKKMKVEDEKKKDEGIKTQASLV</sequence>
<proteinExistence type="inferred from homology"/>
<protein>
    <submittedName>
        <fullName evidence="8">Pseudouridylate synthase 7 homolog isoform X1</fullName>
    </submittedName>
</protein>
<feature type="region of interest" description="Disordered" evidence="5">
    <location>
        <begin position="461"/>
        <end position="498"/>
    </location>
</feature>
<dbReference type="InterPro" id="IPR042214">
    <property type="entry name" value="TruD_catalytic"/>
</dbReference>
<dbReference type="InterPro" id="IPR020103">
    <property type="entry name" value="PsdUridine_synth_cat_dom_sf"/>
</dbReference>
<dbReference type="PROSITE" id="PS50984">
    <property type="entry name" value="TRUD"/>
    <property type="match status" value="1"/>
</dbReference>
<comment type="similarity">
    <text evidence="1">Belongs to the pseudouridine synthase TruD family.</text>
</comment>
<feature type="compositionally biased region" description="Polar residues" evidence="5">
    <location>
        <begin position="461"/>
        <end position="473"/>
    </location>
</feature>
<gene>
    <name evidence="8" type="primary">LOC108564309</name>
</gene>
<dbReference type="InterPro" id="IPR001656">
    <property type="entry name" value="PsdUridine_synth_TruD"/>
</dbReference>
<reference evidence="8" key="1">
    <citation type="submission" date="2025-08" db="UniProtKB">
        <authorList>
            <consortium name="RefSeq"/>
        </authorList>
    </citation>
    <scope>IDENTIFICATION</scope>
    <source>
        <tissue evidence="8">Whole Larva</tissue>
    </source>
</reference>
<evidence type="ECO:0000256" key="4">
    <source>
        <dbReference type="ARBA" id="ARBA00036943"/>
    </source>
</evidence>
<evidence type="ECO:0000313" key="7">
    <source>
        <dbReference type="Proteomes" id="UP000695000"/>
    </source>
</evidence>
<dbReference type="InterPro" id="IPR011760">
    <property type="entry name" value="PsdUridine_synth_TruD_insert"/>
</dbReference>
<evidence type="ECO:0000313" key="8">
    <source>
        <dbReference type="RefSeq" id="XP_017778798.1"/>
    </source>
</evidence>
<evidence type="ECO:0000256" key="5">
    <source>
        <dbReference type="SAM" id="MobiDB-lite"/>
    </source>
</evidence>
<accession>A0ABM1MW48</accession>
<dbReference type="PANTHER" id="PTHR13326:SF31">
    <property type="entry name" value="PSEUDOURIDYLATE SYNTHASE 7 HOMOLOG"/>
    <property type="match status" value="1"/>
</dbReference>
<dbReference type="RefSeq" id="XP_017778798.1">
    <property type="nucleotide sequence ID" value="XM_017923309.1"/>
</dbReference>
<dbReference type="PANTHER" id="PTHR13326">
    <property type="entry name" value="TRNA PSEUDOURIDINE SYNTHASE D"/>
    <property type="match status" value="1"/>
</dbReference>
<evidence type="ECO:0000256" key="2">
    <source>
        <dbReference type="ARBA" id="ARBA00022694"/>
    </source>
</evidence>
<keyword evidence="2" id="KW-0819">tRNA processing</keyword>
<dbReference type="SUPFAM" id="SSF55120">
    <property type="entry name" value="Pseudouridine synthase"/>
    <property type="match status" value="1"/>
</dbReference>
<evidence type="ECO:0000259" key="6">
    <source>
        <dbReference type="PROSITE" id="PS50984"/>
    </source>
</evidence>
<evidence type="ECO:0000256" key="3">
    <source>
        <dbReference type="ARBA" id="ARBA00023235"/>
    </source>
</evidence>
<feature type="compositionally biased region" description="Basic and acidic residues" evidence="5">
    <location>
        <begin position="474"/>
        <end position="493"/>
    </location>
</feature>
<feature type="region of interest" description="Disordered" evidence="5">
    <location>
        <begin position="1"/>
        <end position="37"/>
    </location>
</feature>
<organism evidence="7 8">
    <name type="scientific">Nicrophorus vespilloides</name>
    <name type="common">Boreal carrion beetle</name>
    <dbReference type="NCBI Taxonomy" id="110193"/>
    <lineage>
        <taxon>Eukaryota</taxon>
        <taxon>Metazoa</taxon>
        <taxon>Ecdysozoa</taxon>
        <taxon>Arthropoda</taxon>
        <taxon>Hexapoda</taxon>
        <taxon>Insecta</taxon>
        <taxon>Pterygota</taxon>
        <taxon>Neoptera</taxon>
        <taxon>Endopterygota</taxon>
        <taxon>Coleoptera</taxon>
        <taxon>Polyphaga</taxon>
        <taxon>Staphyliniformia</taxon>
        <taxon>Silphidae</taxon>
        <taxon>Nicrophorinae</taxon>
        <taxon>Nicrophorus</taxon>
    </lineage>
</organism>
<dbReference type="Pfam" id="PF01142">
    <property type="entry name" value="TruD"/>
    <property type="match status" value="1"/>
</dbReference>
<feature type="compositionally biased region" description="Basic residues" evidence="5">
    <location>
        <begin position="9"/>
        <end position="28"/>
    </location>
</feature>
<keyword evidence="7" id="KW-1185">Reference proteome</keyword>